<proteinExistence type="predicted"/>
<dbReference type="AlphaFoldDB" id="A0A292ZA59"/>
<comment type="caution">
    <text evidence="2">The sequence shown here is derived from an EMBL/GenBank/DDBJ whole genome shotgun (WGS) entry which is preliminary data.</text>
</comment>
<feature type="region of interest" description="Disordered" evidence="1">
    <location>
        <begin position="1"/>
        <end position="24"/>
    </location>
</feature>
<organism evidence="2 3">
    <name type="scientific">Sphingobium fuliginis (strain ATCC 27551)</name>
    <dbReference type="NCBI Taxonomy" id="336203"/>
    <lineage>
        <taxon>Bacteria</taxon>
        <taxon>Pseudomonadati</taxon>
        <taxon>Pseudomonadota</taxon>
        <taxon>Alphaproteobacteria</taxon>
        <taxon>Sphingomonadales</taxon>
        <taxon>Sphingomonadaceae</taxon>
        <taxon>Sphingobium</taxon>
    </lineage>
</organism>
<reference evidence="2 3" key="2">
    <citation type="journal article" date="2013" name="Environ. Sci. Technol.">
        <title>The 4-tert-butylphenol-utilizing bacterium Sphingobium fuliginis OMI can degrade bisphenols via phenolic ring hydroxylation and meta-cleavage pathway.</title>
        <authorList>
            <person name="Ogata Y."/>
            <person name="Goda S."/>
            <person name="Toyama T."/>
            <person name="Sei K."/>
            <person name="Ike M."/>
        </authorList>
    </citation>
    <scope>NUCLEOTIDE SEQUENCE [LARGE SCALE GENOMIC DNA]</scope>
    <source>
        <strain evidence="2 3">OMI</strain>
    </source>
</reference>
<name>A0A292ZA59_SPHSA</name>
<evidence type="ECO:0000256" key="1">
    <source>
        <dbReference type="SAM" id="MobiDB-lite"/>
    </source>
</evidence>
<dbReference type="Proteomes" id="UP000221538">
    <property type="component" value="Unassembled WGS sequence"/>
</dbReference>
<accession>A0A292ZA59</accession>
<dbReference type="EMBL" id="BEWI01000030">
    <property type="protein sequence ID" value="GAY19733.1"/>
    <property type="molecule type" value="Genomic_DNA"/>
</dbReference>
<reference evidence="2 3" key="1">
    <citation type="journal article" date="2013" name="Biodegradation">
        <title>Occurrence of 4-tert-butylphenol (4-t-BP) biodegradation in an aquatic sample caused by the presence of Spirodela polyrrhiza and isolation of a 4-t-BP-utilizing bacterium.</title>
        <authorList>
            <person name="Ogata Y."/>
            <person name="Toyama T."/>
            <person name="Yu N."/>
            <person name="Wang X."/>
            <person name="Sei K."/>
            <person name="Ike M."/>
        </authorList>
    </citation>
    <scope>NUCLEOTIDE SEQUENCE [LARGE SCALE GENOMIC DNA]</scope>
    <source>
        <strain evidence="2 3">OMI</strain>
    </source>
</reference>
<evidence type="ECO:0000313" key="2">
    <source>
        <dbReference type="EMBL" id="GAY19733.1"/>
    </source>
</evidence>
<gene>
    <name evidence="2" type="ORF">SFOMI_0254</name>
</gene>
<sequence length="60" mass="6725">MGRRQGPAGYAAGQSQTNGRHAGALPDETMLHMIPLLERPCRIGLAGHLDRREYNRVKLW</sequence>
<evidence type="ECO:0000313" key="3">
    <source>
        <dbReference type="Proteomes" id="UP000221538"/>
    </source>
</evidence>
<protein>
    <submittedName>
        <fullName evidence="2">Uncharacterized protein</fullName>
    </submittedName>
</protein>